<dbReference type="SUPFAM" id="SSF81324">
    <property type="entry name" value="Voltage-gated potassium channels"/>
    <property type="match status" value="1"/>
</dbReference>
<feature type="region of interest" description="Disordered" evidence="5">
    <location>
        <begin position="217"/>
        <end position="260"/>
    </location>
</feature>
<keyword evidence="4 6" id="KW-0472">Membrane</keyword>
<dbReference type="GO" id="GO:0016020">
    <property type="term" value="C:membrane"/>
    <property type="evidence" value="ECO:0007669"/>
    <property type="project" value="UniProtKB-SubCell"/>
</dbReference>
<dbReference type="InterPro" id="IPR027359">
    <property type="entry name" value="Volt_channel_dom_sf"/>
</dbReference>
<dbReference type="Gene3D" id="1.20.120.350">
    <property type="entry name" value="Voltage-gated potassium channels. Chain C"/>
    <property type="match status" value="1"/>
</dbReference>
<evidence type="ECO:0000256" key="1">
    <source>
        <dbReference type="ARBA" id="ARBA00004141"/>
    </source>
</evidence>
<evidence type="ECO:0000256" key="5">
    <source>
        <dbReference type="SAM" id="MobiDB-lite"/>
    </source>
</evidence>
<dbReference type="Proteomes" id="UP000579647">
    <property type="component" value="Unassembled WGS sequence"/>
</dbReference>
<proteinExistence type="predicted"/>
<evidence type="ECO:0000256" key="3">
    <source>
        <dbReference type="ARBA" id="ARBA00022989"/>
    </source>
</evidence>
<feature type="transmembrane region" description="Helical" evidence="6">
    <location>
        <begin position="29"/>
        <end position="49"/>
    </location>
</feature>
<feature type="transmembrane region" description="Helical" evidence="6">
    <location>
        <begin position="92"/>
        <end position="117"/>
    </location>
</feature>
<keyword evidence="3 6" id="KW-1133">Transmembrane helix</keyword>
<accession>A0A840WJK8</accession>
<evidence type="ECO:0000256" key="6">
    <source>
        <dbReference type="SAM" id="Phobius"/>
    </source>
</evidence>
<evidence type="ECO:0000256" key="2">
    <source>
        <dbReference type="ARBA" id="ARBA00022692"/>
    </source>
</evidence>
<comment type="caution">
    <text evidence="7">The sequence shown here is derived from an EMBL/GenBank/DDBJ whole genome shotgun (WGS) entry which is preliminary data.</text>
</comment>
<gene>
    <name evidence="7" type="ORF">HNR07_003004</name>
</gene>
<feature type="transmembrane region" description="Helical" evidence="6">
    <location>
        <begin position="61"/>
        <end position="80"/>
    </location>
</feature>
<dbReference type="AlphaFoldDB" id="A0A840WJK8"/>
<keyword evidence="2 6" id="KW-0812">Transmembrane</keyword>
<feature type="transmembrane region" description="Helical" evidence="6">
    <location>
        <begin position="148"/>
        <end position="168"/>
    </location>
</feature>
<protein>
    <submittedName>
        <fullName evidence="7">Uncharacterized protein</fullName>
    </submittedName>
</protein>
<sequence>MSPEDPPAAEVPEDDPAENSRARTLERRLALPVLVCAAVSVPAVFLGMWGDGWWAEFGHRVNWLAGLVLWVEWILLIALAENKLGWLRTHKWSTFVAAVTLPAVFFALGPTQVLRLLRVAGTLRLLRVTRIIEAGGVLRRRMGLTGRGGTVVAVATTVLSAVFVTAVLADPTSTSRRYAESLLESVGVWPVVLAAVLLSGAIAVVIVHRWRRARYPLRGSGPGPGTSPKPAAESEPACGPGPAPATGSGFDPQAPPQSSP</sequence>
<dbReference type="RefSeq" id="WP_184365472.1">
    <property type="nucleotide sequence ID" value="NZ_JACHDO010000001.1"/>
</dbReference>
<dbReference type="EMBL" id="JACHDO010000001">
    <property type="protein sequence ID" value="MBB5491867.1"/>
    <property type="molecule type" value="Genomic_DNA"/>
</dbReference>
<evidence type="ECO:0000256" key="4">
    <source>
        <dbReference type="ARBA" id="ARBA00023136"/>
    </source>
</evidence>
<name>A0A840WJK8_9ACTN</name>
<feature type="compositionally biased region" description="Low complexity" evidence="5">
    <location>
        <begin position="226"/>
        <end position="249"/>
    </location>
</feature>
<feature type="transmembrane region" description="Helical" evidence="6">
    <location>
        <begin position="188"/>
        <end position="208"/>
    </location>
</feature>
<organism evidence="7 8">
    <name type="scientific">Nocardiopsis metallicus</name>
    <dbReference type="NCBI Taxonomy" id="179819"/>
    <lineage>
        <taxon>Bacteria</taxon>
        <taxon>Bacillati</taxon>
        <taxon>Actinomycetota</taxon>
        <taxon>Actinomycetes</taxon>
        <taxon>Streptosporangiales</taxon>
        <taxon>Nocardiopsidaceae</taxon>
        <taxon>Nocardiopsis</taxon>
    </lineage>
</organism>
<comment type="subcellular location">
    <subcellularLocation>
        <location evidence="1">Membrane</location>
        <topology evidence="1">Multi-pass membrane protein</topology>
    </subcellularLocation>
</comment>
<evidence type="ECO:0000313" key="7">
    <source>
        <dbReference type="EMBL" id="MBB5491867.1"/>
    </source>
</evidence>
<keyword evidence="8" id="KW-1185">Reference proteome</keyword>
<reference evidence="7 8" key="1">
    <citation type="submission" date="2020-08" db="EMBL/GenBank/DDBJ databases">
        <title>Sequencing the genomes of 1000 actinobacteria strains.</title>
        <authorList>
            <person name="Klenk H.-P."/>
        </authorList>
    </citation>
    <scope>NUCLEOTIDE SEQUENCE [LARGE SCALE GENOMIC DNA]</scope>
    <source>
        <strain evidence="7 8">DSM 44598</strain>
    </source>
</reference>
<evidence type="ECO:0000313" key="8">
    <source>
        <dbReference type="Proteomes" id="UP000579647"/>
    </source>
</evidence>